<sequence>MVSTIIIKLSNHPILEVCVDSIESALSAAKGGATRIELCSALQLGGLTPSVGLLKAVKNLLPPHCIVFVMIRPKSGYDFHYNSNELNIMMDDIKILAKHGADGFVFGCLTKNKEVDIYACRKLLDTAKEYPCTFHRAFDVVCNAEHALLSLIDLGFSRILTSGQAETAHLGKNVIKELVCNVKELNSDLIIIAGGGIDLNNLGDILETTQVKEFHGSARLNLKKEDTIWLTDESVVREMIKIANSLKMKKL</sequence>
<name>A0ABR1AW77_POLSC</name>
<dbReference type="EMBL" id="JAWJWF010000010">
    <property type="protein sequence ID" value="KAK6630059.1"/>
    <property type="molecule type" value="Genomic_DNA"/>
</dbReference>
<proteinExistence type="inferred from homology"/>
<dbReference type="Proteomes" id="UP001359485">
    <property type="component" value="Unassembled WGS sequence"/>
</dbReference>
<evidence type="ECO:0000313" key="4">
    <source>
        <dbReference type="Proteomes" id="UP001359485"/>
    </source>
</evidence>
<protein>
    <recommendedName>
        <fullName evidence="2">Copper homeostasis protein cutC homolog</fullName>
    </recommendedName>
</protein>
<comment type="similarity">
    <text evidence="1">Belongs to the CutC family.</text>
</comment>
<comment type="caution">
    <text evidence="3">The sequence shown here is derived from an EMBL/GenBank/DDBJ whole genome shotgun (WGS) entry which is preliminary data.</text>
</comment>
<dbReference type="SUPFAM" id="SSF110395">
    <property type="entry name" value="CutC-like"/>
    <property type="match status" value="1"/>
</dbReference>
<evidence type="ECO:0000313" key="3">
    <source>
        <dbReference type="EMBL" id="KAK6630059.1"/>
    </source>
</evidence>
<gene>
    <name evidence="3" type="ORF">RUM44_005457</name>
</gene>
<evidence type="ECO:0000256" key="2">
    <source>
        <dbReference type="ARBA" id="ARBA00019014"/>
    </source>
</evidence>
<dbReference type="PANTHER" id="PTHR12598:SF0">
    <property type="entry name" value="COPPER HOMEOSTASIS PROTEIN CUTC HOMOLOG"/>
    <property type="match status" value="1"/>
</dbReference>
<dbReference type="Gene3D" id="3.20.20.380">
    <property type="entry name" value="Copper homeostasis (CutC) domain"/>
    <property type="match status" value="1"/>
</dbReference>
<accession>A0ABR1AW77</accession>
<organism evidence="3 4">
    <name type="scientific">Polyplax serrata</name>
    <name type="common">Common mouse louse</name>
    <dbReference type="NCBI Taxonomy" id="468196"/>
    <lineage>
        <taxon>Eukaryota</taxon>
        <taxon>Metazoa</taxon>
        <taxon>Ecdysozoa</taxon>
        <taxon>Arthropoda</taxon>
        <taxon>Hexapoda</taxon>
        <taxon>Insecta</taxon>
        <taxon>Pterygota</taxon>
        <taxon>Neoptera</taxon>
        <taxon>Paraneoptera</taxon>
        <taxon>Psocodea</taxon>
        <taxon>Troctomorpha</taxon>
        <taxon>Phthiraptera</taxon>
        <taxon>Anoplura</taxon>
        <taxon>Polyplacidae</taxon>
        <taxon>Polyplax</taxon>
    </lineage>
</organism>
<dbReference type="Pfam" id="PF03932">
    <property type="entry name" value="CutC"/>
    <property type="match status" value="1"/>
</dbReference>
<reference evidence="3 4" key="1">
    <citation type="submission" date="2023-09" db="EMBL/GenBank/DDBJ databases">
        <title>Genomes of two closely related lineages of the louse Polyplax serrata with different host specificities.</title>
        <authorList>
            <person name="Martinu J."/>
            <person name="Tarabai H."/>
            <person name="Stefka J."/>
            <person name="Hypsa V."/>
        </authorList>
    </citation>
    <scope>NUCLEOTIDE SEQUENCE [LARGE SCALE GENOMIC DNA]</scope>
    <source>
        <strain evidence="3">98ZLc_SE</strain>
    </source>
</reference>
<dbReference type="InterPro" id="IPR005627">
    <property type="entry name" value="CutC-like"/>
</dbReference>
<evidence type="ECO:0000256" key="1">
    <source>
        <dbReference type="ARBA" id="ARBA00007768"/>
    </source>
</evidence>
<dbReference type="InterPro" id="IPR036822">
    <property type="entry name" value="CutC-like_dom_sf"/>
</dbReference>
<dbReference type="PANTHER" id="PTHR12598">
    <property type="entry name" value="COPPER HOMEOSTASIS PROTEIN CUTC"/>
    <property type="match status" value="1"/>
</dbReference>
<dbReference type="HAMAP" id="MF_00795">
    <property type="entry name" value="CutC"/>
    <property type="match status" value="1"/>
</dbReference>
<keyword evidence="4" id="KW-1185">Reference proteome</keyword>